<evidence type="ECO:0000313" key="1">
    <source>
        <dbReference type="EMBL" id="TYZ22593.1"/>
    </source>
</evidence>
<protein>
    <submittedName>
        <fullName evidence="1">Uncharacterized protein</fullName>
    </submittedName>
</protein>
<sequence length="251" mass="29630">MAKDKAWRKRRELMRDMFEEMMGLHKKMLLVAIELHKAMEEDKDPRGIQHSKEFLDLMRQQRTLMILGMVHKVNALDSEEEGGKLIPFPVQATRENMEATVRQYIPRDREKLAKEHAAIMRMAEKIGYFAWSLPKSCVQHAKNGGVTTYECSRCSVLRNAKFAQGDDGEGYELLHRQLFRLYEKWNAWMWQFEKEEPRKWDEIQEEVVSAACEKHLREHFAEKETFDGADCYGCPIIRQSFMPLQKNNSEK</sequence>
<proteinExistence type="predicted"/>
<organism evidence="1 2">
    <name type="scientific">Selenomonas ruminis</name>
    <dbReference type="NCBI Taxonomy" id="2593411"/>
    <lineage>
        <taxon>Bacteria</taxon>
        <taxon>Bacillati</taxon>
        <taxon>Bacillota</taxon>
        <taxon>Negativicutes</taxon>
        <taxon>Selenomonadales</taxon>
        <taxon>Selenomonadaceae</taxon>
        <taxon>Selenomonas</taxon>
    </lineage>
</organism>
<comment type="caution">
    <text evidence="1">The sequence shown here is derived from an EMBL/GenBank/DDBJ whole genome shotgun (WGS) entry which is preliminary data.</text>
</comment>
<reference evidence="1 2" key="1">
    <citation type="submission" date="2019-08" db="EMBL/GenBank/DDBJ databases">
        <title>Selenomonas sp. mPRGC5 and Selenomonas sp. mPRGC8 isolated from ruminal fluid of dairy goat (Capra hircus).</title>
        <authorList>
            <person name="Poothong S."/>
            <person name="Nuengjamnong C."/>
            <person name="Tanasupawat S."/>
        </authorList>
    </citation>
    <scope>NUCLEOTIDE SEQUENCE [LARGE SCALE GENOMIC DNA]</scope>
    <source>
        <strain evidence="2">mPRGC5</strain>
    </source>
</reference>
<dbReference type="EMBL" id="VTOY01000005">
    <property type="protein sequence ID" value="TYZ22593.1"/>
    <property type="molecule type" value="Genomic_DNA"/>
</dbReference>
<accession>A0A5D6W2L1</accession>
<dbReference type="RefSeq" id="WP_149171512.1">
    <property type="nucleotide sequence ID" value="NZ_VTOY01000005.1"/>
</dbReference>
<keyword evidence="2" id="KW-1185">Reference proteome</keyword>
<dbReference type="Proteomes" id="UP000323646">
    <property type="component" value="Unassembled WGS sequence"/>
</dbReference>
<evidence type="ECO:0000313" key="2">
    <source>
        <dbReference type="Proteomes" id="UP000323646"/>
    </source>
</evidence>
<name>A0A5D6W2L1_9FIRM</name>
<gene>
    <name evidence="1" type="ORF">FZ040_08065</name>
</gene>
<dbReference type="OrthoDB" id="1663802at2"/>
<dbReference type="AlphaFoldDB" id="A0A5D6W2L1"/>